<keyword evidence="2" id="KW-0560">Oxidoreductase</keyword>
<dbReference type="InterPro" id="IPR011057">
    <property type="entry name" value="Mss4-like_sf"/>
</dbReference>
<name>A0ABP7QRH1_9SPHI</name>
<dbReference type="InterPro" id="IPR028427">
    <property type="entry name" value="Met_Sox_Rdtase_MsrB"/>
</dbReference>
<dbReference type="PROSITE" id="PS51790">
    <property type="entry name" value="MSRB"/>
    <property type="match status" value="1"/>
</dbReference>
<evidence type="ECO:0000259" key="4">
    <source>
        <dbReference type="PROSITE" id="PS51790"/>
    </source>
</evidence>
<dbReference type="EC" id="1.8.4.12" evidence="1"/>
<dbReference type="Gene3D" id="2.170.150.20">
    <property type="entry name" value="Peptide methionine sulfoxide reductase"/>
    <property type="match status" value="1"/>
</dbReference>
<comment type="catalytic activity">
    <reaction evidence="3">
        <text>L-methionyl-[protein] + [thioredoxin]-disulfide + H2O = L-methionyl-(R)-S-oxide-[protein] + [thioredoxin]-dithiol</text>
        <dbReference type="Rhea" id="RHEA:24164"/>
        <dbReference type="Rhea" id="RHEA-COMP:10698"/>
        <dbReference type="Rhea" id="RHEA-COMP:10700"/>
        <dbReference type="Rhea" id="RHEA-COMP:12313"/>
        <dbReference type="Rhea" id="RHEA-COMP:12314"/>
        <dbReference type="ChEBI" id="CHEBI:15377"/>
        <dbReference type="ChEBI" id="CHEBI:16044"/>
        <dbReference type="ChEBI" id="CHEBI:29950"/>
        <dbReference type="ChEBI" id="CHEBI:45764"/>
        <dbReference type="ChEBI" id="CHEBI:50058"/>
        <dbReference type="EC" id="1.8.4.12"/>
    </reaction>
</comment>
<dbReference type="EMBL" id="BAAAZC010000029">
    <property type="protein sequence ID" value="GAA3986965.1"/>
    <property type="molecule type" value="Genomic_DNA"/>
</dbReference>
<dbReference type="InterPro" id="IPR002579">
    <property type="entry name" value="Met_Sox_Rdtase_MsrB_dom"/>
</dbReference>
<dbReference type="Pfam" id="PF01641">
    <property type="entry name" value="SelR"/>
    <property type="match status" value="1"/>
</dbReference>
<proteinExistence type="predicted"/>
<dbReference type="PANTHER" id="PTHR10173">
    <property type="entry name" value="METHIONINE SULFOXIDE REDUCTASE"/>
    <property type="match status" value="1"/>
</dbReference>
<evidence type="ECO:0000256" key="3">
    <source>
        <dbReference type="ARBA" id="ARBA00048488"/>
    </source>
</evidence>
<dbReference type="NCBIfam" id="TIGR00357">
    <property type="entry name" value="peptide-methionine (R)-S-oxide reductase MsrB"/>
    <property type="match status" value="1"/>
</dbReference>
<comment type="caution">
    <text evidence="5">The sequence shown here is derived from an EMBL/GenBank/DDBJ whole genome shotgun (WGS) entry which is preliminary data.</text>
</comment>
<dbReference type="SUPFAM" id="SSF51316">
    <property type="entry name" value="Mss4-like"/>
    <property type="match status" value="1"/>
</dbReference>
<evidence type="ECO:0000256" key="2">
    <source>
        <dbReference type="ARBA" id="ARBA00023002"/>
    </source>
</evidence>
<organism evidence="5 6">
    <name type="scientific">Mucilaginibacter dorajii</name>
    <dbReference type="NCBI Taxonomy" id="692994"/>
    <lineage>
        <taxon>Bacteria</taxon>
        <taxon>Pseudomonadati</taxon>
        <taxon>Bacteroidota</taxon>
        <taxon>Sphingobacteriia</taxon>
        <taxon>Sphingobacteriales</taxon>
        <taxon>Sphingobacteriaceae</taxon>
        <taxon>Mucilaginibacter</taxon>
    </lineage>
</organism>
<evidence type="ECO:0000256" key="1">
    <source>
        <dbReference type="ARBA" id="ARBA00012499"/>
    </source>
</evidence>
<gene>
    <name evidence="5" type="primary">msrB_2</name>
    <name evidence="5" type="ORF">GCM10022210_44350</name>
</gene>
<dbReference type="PROSITE" id="PS51257">
    <property type="entry name" value="PROKAR_LIPOPROTEIN"/>
    <property type="match status" value="1"/>
</dbReference>
<evidence type="ECO:0000313" key="5">
    <source>
        <dbReference type="EMBL" id="GAA3986965.1"/>
    </source>
</evidence>
<dbReference type="Proteomes" id="UP001500742">
    <property type="component" value="Unassembled WGS sequence"/>
</dbReference>
<keyword evidence="6" id="KW-1185">Reference proteome</keyword>
<dbReference type="PANTHER" id="PTHR10173:SF52">
    <property type="entry name" value="METHIONINE-R-SULFOXIDE REDUCTASE B1"/>
    <property type="match status" value="1"/>
</dbReference>
<reference evidence="6" key="1">
    <citation type="journal article" date="2019" name="Int. J. Syst. Evol. Microbiol.">
        <title>The Global Catalogue of Microorganisms (GCM) 10K type strain sequencing project: providing services to taxonomists for standard genome sequencing and annotation.</title>
        <authorList>
            <consortium name="The Broad Institute Genomics Platform"/>
            <consortium name="The Broad Institute Genome Sequencing Center for Infectious Disease"/>
            <person name="Wu L."/>
            <person name="Ma J."/>
        </authorList>
    </citation>
    <scope>NUCLEOTIDE SEQUENCE [LARGE SCALE GENOMIC DNA]</scope>
    <source>
        <strain evidence="6">JCM 16601</strain>
    </source>
</reference>
<sequence length="172" mass="18905">MIVIHKKQTLKNEQVMKKAILAITILTIITAFGCQNSSGQAKRKLSKPAAEWKKALTPNQYYIMVESGTEPPYKNDYWNNHEKGVYVSAATGDVLFSSEDKFDSGTGWPSFVKAVDSKKVAIVTDNSSGMSRDEVIEKSTGLHLGHVFGDGPADRGGKRFCMNSGALKFIKK</sequence>
<accession>A0ABP7QRH1</accession>
<protein>
    <recommendedName>
        <fullName evidence="1">peptide-methionine (R)-S-oxide reductase</fullName>
        <ecNumber evidence="1">1.8.4.12</ecNumber>
    </recommendedName>
</protein>
<evidence type="ECO:0000313" key="6">
    <source>
        <dbReference type="Proteomes" id="UP001500742"/>
    </source>
</evidence>
<feature type="domain" description="MsrB" evidence="4">
    <location>
        <begin position="49"/>
        <end position="172"/>
    </location>
</feature>